<dbReference type="InterPro" id="IPR014622">
    <property type="entry name" value="UCP036794_erythomycin"/>
</dbReference>
<evidence type="ECO:0000313" key="1">
    <source>
        <dbReference type="EMBL" id="CAI09813.1"/>
    </source>
</evidence>
<dbReference type="AlphaFoldDB" id="Q5NYQ1"/>
<dbReference type="PIRSF" id="PIRSF036794">
    <property type="entry name" value="UCP_erythr_ester"/>
    <property type="match status" value="1"/>
</dbReference>
<reference evidence="1 2" key="1">
    <citation type="journal article" date="2005" name="Arch. Microbiol.">
        <title>The genome sequence of an anaerobic aromatic-degrading denitrifying bacterium, strain EbN1.</title>
        <authorList>
            <person name="Rabus R."/>
            <person name="Kube M."/>
            <person name="Heider J."/>
            <person name="Beck A."/>
            <person name="Heitmann K."/>
            <person name="Widdel F."/>
            <person name="Reinhardt R."/>
        </authorList>
    </citation>
    <scope>NUCLEOTIDE SEQUENCE [LARGE SCALE GENOMIC DNA]</scope>
    <source>
        <strain evidence="1 2">EbN1</strain>
    </source>
</reference>
<name>Q5NYQ1_AROAE</name>
<evidence type="ECO:0008006" key="3">
    <source>
        <dbReference type="Google" id="ProtNLM"/>
    </source>
</evidence>
<dbReference type="Proteomes" id="UP000006552">
    <property type="component" value="Chromosome"/>
</dbReference>
<keyword evidence="2" id="KW-1185">Reference proteome</keyword>
<dbReference type="Pfam" id="PF05139">
    <property type="entry name" value="Erythro_esteras"/>
    <property type="match status" value="1"/>
</dbReference>
<organism evidence="1 2">
    <name type="scientific">Aromatoleum aromaticum (strain DSM 19018 / LMG 30748 / EbN1)</name>
    <name type="common">Azoarcus sp. (strain EbN1)</name>
    <dbReference type="NCBI Taxonomy" id="76114"/>
    <lineage>
        <taxon>Bacteria</taxon>
        <taxon>Pseudomonadati</taxon>
        <taxon>Pseudomonadota</taxon>
        <taxon>Betaproteobacteria</taxon>
        <taxon>Rhodocyclales</taxon>
        <taxon>Rhodocyclaceae</taxon>
        <taxon>Aromatoleum</taxon>
    </lineage>
</organism>
<dbReference type="InterPro" id="IPR007815">
    <property type="entry name" value="Emycin_Estase"/>
</dbReference>
<gene>
    <name evidence="1" type="ORF">ebA6450</name>
</gene>
<dbReference type="CDD" id="cd14728">
    <property type="entry name" value="Ere-like"/>
    <property type="match status" value="1"/>
</dbReference>
<proteinExistence type="predicted"/>
<dbReference type="HOGENOM" id="CLU_026490_1_0_4"/>
<dbReference type="PANTHER" id="PTHR31299">
    <property type="entry name" value="ESTERASE, PUTATIVE (AFU_ORTHOLOGUE AFUA_1G05850)-RELATED"/>
    <property type="match status" value="1"/>
</dbReference>
<dbReference type="InterPro" id="IPR052036">
    <property type="entry name" value="Hydrolase/PRTase-associated"/>
</dbReference>
<dbReference type="STRING" id="76114.ebA6450"/>
<protein>
    <recommendedName>
        <fullName evidence="3">Erythromycin esterase</fullName>
    </recommendedName>
</protein>
<accession>Q5NYQ1</accession>
<dbReference type="Gene3D" id="3.30.1870.10">
    <property type="entry name" value="EreA-like, domain 2"/>
    <property type="match status" value="1"/>
</dbReference>
<evidence type="ECO:0000313" key="2">
    <source>
        <dbReference type="Proteomes" id="UP000006552"/>
    </source>
</evidence>
<dbReference type="Gene3D" id="3.40.1660.10">
    <property type="entry name" value="EreA-like (biosynthetic domain)"/>
    <property type="match status" value="1"/>
</dbReference>
<dbReference type="eggNOG" id="COG2312">
    <property type="taxonomic scope" value="Bacteria"/>
</dbReference>
<dbReference type="GO" id="GO:0046677">
    <property type="term" value="P:response to antibiotic"/>
    <property type="evidence" value="ECO:0007669"/>
    <property type="project" value="InterPro"/>
</dbReference>
<dbReference type="KEGG" id="eba:ebA6450"/>
<dbReference type="SUPFAM" id="SSF159501">
    <property type="entry name" value="EreA/ChaN-like"/>
    <property type="match status" value="1"/>
</dbReference>
<dbReference type="EMBL" id="CR555306">
    <property type="protein sequence ID" value="CAI09813.1"/>
    <property type="molecule type" value="Genomic_DNA"/>
</dbReference>
<dbReference type="PANTHER" id="PTHR31299:SF0">
    <property type="entry name" value="ESTERASE, PUTATIVE (AFU_ORTHOLOGUE AFUA_1G05850)-RELATED"/>
    <property type="match status" value="1"/>
</dbReference>
<dbReference type="Gene3D" id="1.20.1440.30">
    <property type="entry name" value="Biosynthetic Protein domain"/>
    <property type="match status" value="1"/>
</dbReference>
<sequence length="495" mass="55705">MTEQLPFHVRVGAGARVAADRLGTCAIPGRRTPRRSSCRSPIGWKEEKTMGERDITRAVASAIEPLKDGTGRWDRLLALIGDARLVLLGEASHGTHEFYAARAGITQRLITEKGFDAVAVEADWPDSLRASRYAQGGSDDADANAALGGFQRFPRWMWRNTEVAAFIEWLRQVNSSRGADERVGFFGLDLYSLRASMDAVVRYLETVDPEAAKRARARYACFDHIAEDPQRYGYATTFGLVEHCEREVLRQLAELTGDPERYLHHDGIAAADELFYAQQNARVAANAEAYYRSMFAGRHESWNRRDSHMAETLENLLGHLDSSRGRPAKIAVWAHNSHLGDARRTEMGEAGEHNLGQLVRQRFGAEHARLIGFTTHAGTVTAASDWDSPAELKRVRDSHPESFERVFHDIGVERFLLASDRVPALRRERRLERAIGVIYLPGSERVSHYFYADIAKQFDAVIHFDRTRALTPLDPSTMWKHSESPEQMETYPSGM</sequence>